<comment type="caution">
    <text evidence="1">The sequence shown here is derived from an EMBL/GenBank/DDBJ whole genome shotgun (WGS) entry which is preliminary data.</text>
</comment>
<name>A0AA38SEH0_9PEZI</name>
<evidence type="ECO:0000313" key="1">
    <source>
        <dbReference type="EMBL" id="KAJ9165610.1"/>
    </source>
</evidence>
<dbReference type="Proteomes" id="UP001174691">
    <property type="component" value="Unassembled WGS sequence"/>
</dbReference>
<dbReference type="EMBL" id="JANBVN010000002">
    <property type="protein sequence ID" value="KAJ9165610.1"/>
    <property type="molecule type" value="Genomic_DNA"/>
</dbReference>
<dbReference type="AlphaFoldDB" id="A0AA38SEH0"/>
<gene>
    <name evidence="1" type="ORF">NKR19_g207</name>
</gene>
<organism evidence="1 2">
    <name type="scientific">Coniochaeta hoffmannii</name>
    <dbReference type="NCBI Taxonomy" id="91930"/>
    <lineage>
        <taxon>Eukaryota</taxon>
        <taxon>Fungi</taxon>
        <taxon>Dikarya</taxon>
        <taxon>Ascomycota</taxon>
        <taxon>Pezizomycotina</taxon>
        <taxon>Sordariomycetes</taxon>
        <taxon>Sordariomycetidae</taxon>
        <taxon>Coniochaetales</taxon>
        <taxon>Coniochaetaceae</taxon>
        <taxon>Coniochaeta</taxon>
    </lineage>
</organism>
<protein>
    <submittedName>
        <fullName evidence="1">Uncharacterized protein</fullName>
    </submittedName>
</protein>
<evidence type="ECO:0000313" key="2">
    <source>
        <dbReference type="Proteomes" id="UP001174691"/>
    </source>
</evidence>
<reference evidence="1" key="1">
    <citation type="submission" date="2022-07" db="EMBL/GenBank/DDBJ databases">
        <title>Fungi with potential for degradation of polypropylene.</title>
        <authorList>
            <person name="Gostincar C."/>
        </authorList>
    </citation>
    <scope>NUCLEOTIDE SEQUENCE</scope>
    <source>
        <strain evidence="1">EXF-13287</strain>
    </source>
</reference>
<sequence length="141" mass="15789">MNSHAERTCLRDLASFRPKSGHRSLEAWVKEGAEPSSPTITEAPLDEANIPAWLEKPNVDERKGRVLFRLLLCAPREEYSELVLPIKPTTYETIAKAWGFPPMVLCSIRQPYSTAAYFQPLNDEGRPSHSLSSPPLARLAC</sequence>
<accession>A0AA38SEH0</accession>
<proteinExistence type="predicted"/>
<keyword evidence="2" id="KW-1185">Reference proteome</keyword>